<evidence type="ECO:0000256" key="7">
    <source>
        <dbReference type="ARBA" id="ARBA00023085"/>
    </source>
</evidence>
<dbReference type="GO" id="GO:0042545">
    <property type="term" value="P:cell wall modification"/>
    <property type="evidence" value="ECO:0007669"/>
    <property type="project" value="InterPro"/>
</dbReference>
<proteinExistence type="inferred from homology"/>
<dbReference type="SUPFAM" id="SSF51126">
    <property type="entry name" value="Pectin lyase-like"/>
    <property type="match status" value="2"/>
</dbReference>
<dbReference type="PROSITE" id="PS00800">
    <property type="entry name" value="PECTINESTERASE_1"/>
    <property type="match status" value="2"/>
</dbReference>
<dbReference type="EMBL" id="AP019303">
    <property type="protein sequence ID" value="BBH08153.1"/>
    <property type="molecule type" value="Genomic_DNA"/>
</dbReference>
<evidence type="ECO:0000256" key="2">
    <source>
        <dbReference type="ARBA" id="ARBA00005184"/>
    </source>
</evidence>
<dbReference type="InterPro" id="IPR018040">
    <property type="entry name" value="Pectinesterase_Tyr_AS"/>
</dbReference>
<evidence type="ECO:0000256" key="5">
    <source>
        <dbReference type="ARBA" id="ARBA00022512"/>
    </source>
</evidence>
<keyword evidence="5" id="KW-0964">Secreted</keyword>
<evidence type="ECO:0000313" key="11">
    <source>
        <dbReference type="EMBL" id="BBH08153.1"/>
    </source>
</evidence>
<evidence type="ECO:0000256" key="9">
    <source>
        <dbReference type="SAM" id="SignalP"/>
    </source>
</evidence>
<feature type="signal peptide" evidence="9">
    <location>
        <begin position="1"/>
        <end position="33"/>
    </location>
</feature>
<dbReference type="FunFam" id="2.160.20.10:FF:000001">
    <property type="entry name" value="Pectinesterase"/>
    <property type="match status" value="2"/>
</dbReference>
<keyword evidence="7" id="KW-0063">Aspartyl esterase</keyword>
<feature type="domain" description="Pectinesterase inhibitor" evidence="10">
    <location>
        <begin position="574"/>
        <end position="725"/>
    </location>
</feature>
<protein>
    <submittedName>
        <fullName evidence="11">Plant invertase/pectin methylesterase inhibitor superfamily</fullName>
    </submittedName>
</protein>
<dbReference type="GO" id="GO:0045490">
    <property type="term" value="P:pectin catabolic process"/>
    <property type="evidence" value="ECO:0007669"/>
    <property type="project" value="UniProtKB-UniPathway"/>
</dbReference>
<organism evidence="11">
    <name type="scientific">Prunus dulcis</name>
    <name type="common">Almond</name>
    <name type="synonym">Amygdalus dulcis</name>
    <dbReference type="NCBI Taxonomy" id="3755"/>
    <lineage>
        <taxon>Eukaryota</taxon>
        <taxon>Viridiplantae</taxon>
        <taxon>Streptophyta</taxon>
        <taxon>Embryophyta</taxon>
        <taxon>Tracheophyta</taxon>
        <taxon>Spermatophyta</taxon>
        <taxon>Magnoliopsida</taxon>
        <taxon>eudicotyledons</taxon>
        <taxon>Gunneridae</taxon>
        <taxon>Pentapetalae</taxon>
        <taxon>rosids</taxon>
        <taxon>fabids</taxon>
        <taxon>Rosales</taxon>
        <taxon>Rosaceae</taxon>
        <taxon>Amygdaloideae</taxon>
        <taxon>Amygdaleae</taxon>
        <taxon>Prunus</taxon>
    </lineage>
</organism>
<dbReference type="CDD" id="cd15799">
    <property type="entry name" value="PMEI-like_4"/>
    <property type="match status" value="1"/>
</dbReference>
<feature type="domain" description="Pectinesterase inhibitor" evidence="10">
    <location>
        <begin position="34"/>
        <end position="169"/>
    </location>
</feature>
<dbReference type="GO" id="GO:0030599">
    <property type="term" value="F:pectinesterase activity"/>
    <property type="evidence" value="ECO:0007669"/>
    <property type="project" value="InterPro"/>
</dbReference>
<comment type="similarity">
    <text evidence="4">In the C-terminal section; belongs to the pectinesterase family.</text>
</comment>
<dbReference type="InterPro" id="IPR035513">
    <property type="entry name" value="Invertase/methylesterase_inhib"/>
</dbReference>
<evidence type="ECO:0000256" key="4">
    <source>
        <dbReference type="ARBA" id="ARBA00007786"/>
    </source>
</evidence>
<comment type="similarity">
    <text evidence="3">In the N-terminal section; belongs to the PMEI family.</text>
</comment>
<dbReference type="CDD" id="cd15798">
    <property type="entry name" value="PMEI-like_3"/>
    <property type="match status" value="1"/>
</dbReference>
<feature type="active site" evidence="8">
    <location>
        <position position="352"/>
    </location>
</feature>
<dbReference type="GO" id="GO:0004857">
    <property type="term" value="F:enzyme inhibitor activity"/>
    <property type="evidence" value="ECO:0007669"/>
    <property type="project" value="InterPro"/>
</dbReference>
<dbReference type="Gene3D" id="1.20.140.40">
    <property type="entry name" value="Invertase/pectin methylesterase inhibitor family protein"/>
    <property type="match status" value="2"/>
</dbReference>
<sequence length="1077" mass="118697">MASHNPLPAGKQLLLLVLLCAFFSSSFIPFASCSITDDLQTQCLKVSATEFAGSLKDTIDAVQQVASILSQFANAFGDFRLANAISDCLDLLDFTADELNWSLSASQNQKGKNNSTGKLSSDLRTWLSAALVNQDTCSNGFEGTNSIVQGLISAGLGQVTSLVQELLTQVHPNSNQQGPNGQIPSWVKTKDRKLLQADGVSVDAIVAQDGTGNFTNVTDAVLAAPDYSMRRYVIYIKRGTYKENVEIKKKKWNLMMIGDGMDATIISGNRSFVDGWTTFRSATFAVSGRGFIARDLTFENTAGPEKHQAVALRSDSDLSVFYRCNIRGYQDTLYTHTMRQFYRDCKISGTVDFIFGDATVVFQNCQILAKKGLPNQKNSITAQGRKDPNEPTGISIQFCNITADSDLEAASVNSTPTYLGRPWKLYSRTVIMQSFLSNVIRPEGWLEWNGDFALNSLFYGEYMNYGPGAGLGSRVKWPGYQAFNESTQAKNYTVAQFIEGNLWLPSTGVKYTAEFGVDAKIEKRQFCPINTTLMASSIAKVLQLLCIIFFSTTCSALHNTSSSSSSTNATNFNPNLSSIRSFCKSTPYPDVCFDSLKLSISINISPNIITYLLQSLQVAISEAGKLSDLFYKAGQYSNIVEKQRGAIQDCKELHQITLSSLQRSVSRVRAGNTKKLNDARAYLSAALTNKNTCLEGLDSASGPMKPALVNSLTSTYKYVSNSLSVISKPGAPKGGTNRHLLAVPTWMSRKDRRILESSGDKYDPSEVLTVAADGTGNFTTITDAVNFAPNNSYDRTIIYVKEGVYVENVEIPSYKTNIVLLGDGRDITVITGNRSVVDGWTTFRSATLAVSGEGFLARDITFENTAGPEKHQAVALRVNADFAAIYKCIINGYQDTLYVHSFRQFYRECDIFGTIDYIFGNAAVIFQGCDIVSKMPMPGQFTVITAQSRDTADEDTGISIQNCSIVATDDLYSNSRIVKSYLGRPWRVFSRTVYLESYIGDFIDPTGWRQWSGDLGLDTLYYGEYENYGPGSLTENRVKWTGYHIMEYYDAANFTVSEFIIGDEWLQATSFPYDDGI</sequence>
<feature type="active site" evidence="8">
    <location>
        <position position="916"/>
    </location>
</feature>
<dbReference type="PANTHER" id="PTHR31707">
    <property type="entry name" value="PECTINESTERASE"/>
    <property type="match status" value="1"/>
</dbReference>
<dbReference type="InterPro" id="IPR033131">
    <property type="entry name" value="Pectinesterase_Asp_AS"/>
</dbReference>
<dbReference type="SMART" id="SM00856">
    <property type="entry name" value="PMEI"/>
    <property type="match status" value="2"/>
</dbReference>
<dbReference type="InterPro" id="IPR000070">
    <property type="entry name" value="Pectinesterase_cat"/>
</dbReference>
<comment type="pathway">
    <text evidence="2">Glycan metabolism; pectin degradation; 2-dehydro-3-deoxy-D-gluconate from pectin: step 1/5.</text>
</comment>
<comment type="subcellular location">
    <subcellularLocation>
        <location evidence="1">Secreted</location>
        <location evidence="1">Cell wall</location>
    </subcellularLocation>
</comment>
<name>A0A4Y1RWM9_PRUDU</name>
<evidence type="ECO:0000256" key="6">
    <source>
        <dbReference type="ARBA" id="ARBA00022801"/>
    </source>
</evidence>
<evidence type="ECO:0000259" key="10">
    <source>
        <dbReference type="SMART" id="SM00856"/>
    </source>
</evidence>
<dbReference type="Pfam" id="PF04043">
    <property type="entry name" value="PMEI"/>
    <property type="match status" value="2"/>
</dbReference>
<reference evidence="11" key="1">
    <citation type="journal article" date="2019" name="Science">
        <title>Mutation of a bHLH transcription factor allowed almond domestication.</title>
        <authorList>
            <person name="Sanchez-Perez R."/>
            <person name="Pavan S."/>
            <person name="Mazzeo R."/>
            <person name="Moldovan C."/>
            <person name="Aiese Cigliano R."/>
            <person name="Del Cueto J."/>
            <person name="Ricciardi F."/>
            <person name="Lotti C."/>
            <person name="Ricciardi L."/>
            <person name="Dicenta F."/>
            <person name="Lopez-Marques R.L."/>
            <person name="Lindberg Moller B."/>
        </authorList>
    </citation>
    <scope>NUCLEOTIDE SEQUENCE</scope>
</reference>
<dbReference type="FunFam" id="1.20.140.40:FF:000022">
    <property type="entry name" value="Pectinesterase"/>
    <property type="match status" value="1"/>
</dbReference>
<keyword evidence="5" id="KW-0134">Cell wall</keyword>
<feature type="chain" id="PRO_5021291336" evidence="9">
    <location>
        <begin position="34"/>
        <end position="1077"/>
    </location>
</feature>
<dbReference type="SUPFAM" id="SSF101148">
    <property type="entry name" value="Plant invertase/pectin methylesterase inhibitor"/>
    <property type="match status" value="2"/>
</dbReference>
<dbReference type="AlphaFoldDB" id="A0A4Y1RWM9"/>
<dbReference type="NCBIfam" id="TIGR01614">
    <property type="entry name" value="PME_inhib"/>
    <property type="match status" value="1"/>
</dbReference>
<accession>A0A4Y1RWM9</accession>
<gene>
    <name evidence="11" type="ORF">Prudu_020269</name>
</gene>
<dbReference type="InterPro" id="IPR012334">
    <property type="entry name" value="Pectin_lyas_fold"/>
</dbReference>
<dbReference type="InterPro" id="IPR006501">
    <property type="entry name" value="Pectinesterase_inhib_dom"/>
</dbReference>
<evidence type="ECO:0000256" key="8">
    <source>
        <dbReference type="PROSITE-ProRule" id="PRU10040"/>
    </source>
</evidence>
<keyword evidence="9" id="KW-0732">Signal</keyword>
<dbReference type="InterPro" id="IPR011050">
    <property type="entry name" value="Pectin_lyase_fold/virulence"/>
</dbReference>
<dbReference type="Pfam" id="PF01095">
    <property type="entry name" value="Pectinesterase"/>
    <property type="match status" value="2"/>
</dbReference>
<dbReference type="Gene3D" id="2.160.20.10">
    <property type="entry name" value="Single-stranded right-handed beta-helix, Pectin lyase-like"/>
    <property type="match status" value="2"/>
</dbReference>
<evidence type="ECO:0000256" key="1">
    <source>
        <dbReference type="ARBA" id="ARBA00004191"/>
    </source>
</evidence>
<dbReference type="UniPathway" id="UPA00545">
    <property type="reaction ID" value="UER00823"/>
</dbReference>
<keyword evidence="6" id="KW-0378">Hydrolase</keyword>
<evidence type="ECO:0000256" key="3">
    <source>
        <dbReference type="ARBA" id="ARBA00006027"/>
    </source>
</evidence>
<dbReference type="PROSITE" id="PS00503">
    <property type="entry name" value="PECTINESTERASE_2"/>
    <property type="match status" value="2"/>
</dbReference>